<dbReference type="InterPro" id="IPR029068">
    <property type="entry name" value="Glyas_Bleomycin-R_OHBP_Dase"/>
</dbReference>
<dbReference type="AlphaFoldDB" id="W7QIT6"/>
<dbReference type="PANTHER" id="PTHR33990">
    <property type="entry name" value="PROTEIN YJDN-RELATED"/>
    <property type="match status" value="1"/>
</dbReference>
<evidence type="ECO:0000313" key="2">
    <source>
        <dbReference type="EMBL" id="EWH11771.1"/>
    </source>
</evidence>
<dbReference type="CDD" id="cd06588">
    <property type="entry name" value="PhnB_like"/>
    <property type="match status" value="1"/>
</dbReference>
<protein>
    <submittedName>
        <fullName evidence="2">3-demethylubiquinone-9 3-methyltransferase</fullName>
    </submittedName>
</protein>
<proteinExistence type="predicted"/>
<dbReference type="GO" id="GO:0008168">
    <property type="term" value="F:methyltransferase activity"/>
    <property type="evidence" value="ECO:0007669"/>
    <property type="project" value="UniProtKB-KW"/>
</dbReference>
<dbReference type="InterPro" id="IPR028973">
    <property type="entry name" value="PhnB-like"/>
</dbReference>
<accession>W7QIT6</accession>
<dbReference type="SUPFAM" id="SSF54593">
    <property type="entry name" value="Glyoxalase/Bleomycin resistance protein/Dihydroxybiphenyl dioxygenase"/>
    <property type="match status" value="1"/>
</dbReference>
<dbReference type="Gene3D" id="3.10.180.10">
    <property type="entry name" value="2,3-Dihydroxybiphenyl 1,2-Dioxygenase, domain 1"/>
    <property type="match status" value="1"/>
</dbReference>
<dbReference type="PATRIC" id="fig|1328313.3.peg.638"/>
<keyword evidence="2" id="KW-0489">Methyltransferase</keyword>
<sequence>MCFAFATNLTMNYIYFQVAQQLEWSTMGKVMANVQVQPYLFFAGRCEEAIKFYVEALGAELQMLMRFSESPEPMPEAMLPDGFDDKIMHASLKVGDSVVMMSDAVDIQNQFGGVSLSINCMNKEDAHKMFDGLSVDGEVQMPLTPTFWSPLFGSLTDKFGVSWMVNCEPAENS</sequence>
<keyword evidence="2" id="KW-0808">Transferase</keyword>
<dbReference type="PANTHER" id="PTHR33990:SF1">
    <property type="entry name" value="PROTEIN YJDN"/>
    <property type="match status" value="1"/>
</dbReference>
<dbReference type="STRING" id="1328313.DS2_03070"/>
<keyword evidence="2" id="KW-0830">Ubiquinone</keyword>
<dbReference type="eggNOG" id="COG2764">
    <property type="taxonomic scope" value="Bacteria"/>
</dbReference>
<keyword evidence="3" id="KW-1185">Reference proteome</keyword>
<name>W7QIT6_9ALTE</name>
<reference evidence="2 3" key="1">
    <citation type="journal article" date="2014" name="Genome Announc.">
        <title>Draft Genome Sequence of the Agar-Degrading Bacterium Catenovulum sp. Strain DS-2, Isolated from Intestines of Haliotis diversicolor.</title>
        <authorList>
            <person name="Shan D."/>
            <person name="Li X."/>
            <person name="Gu Z."/>
            <person name="Wei G."/>
            <person name="Gao Z."/>
            <person name="Shao Z."/>
        </authorList>
    </citation>
    <scope>NUCLEOTIDE SEQUENCE [LARGE SCALE GENOMIC DNA]</scope>
    <source>
        <strain evidence="2 3">DS-2</strain>
    </source>
</reference>
<evidence type="ECO:0000313" key="3">
    <source>
        <dbReference type="Proteomes" id="UP000019276"/>
    </source>
</evidence>
<feature type="domain" description="PhnB-like" evidence="1">
    <location>
        <begin position="36"/>
        <end position="165"/>
    </location>
</feature>
<dbReference type="EMBL" id="ARZY01000003">
    <property type="protein sequence ID" value="EWH11771.1"/>
    <property type="molecule type" value="Genomic_DNA"/>
</dbReference>
<organism evidence="2 3">
    <name type="scientific">Catenovulum agarivorans DS-2</name>
    <dbReference type="NCBI Taxonomy" id="1328313"/>
    <lineage>
        <taxon>Bacteria</taxon>
        <taxon>Pseudomonadati</taxon>
        <taxon>Pseudomonadota</taxon>
        <taxon>Gammaproteobacteria</taxon>
        <taxon>Alteromonadales</taxon>
        <taxon>Alteromonadaceae</taxon>
        <taxon>Catenovulum</taxon>
    </lineage>
</organism>
<dbReference type="Pfam" id="PF06983">
    <property type="entry name" value="3-dmu-9_3-mt"/>
    <property type="match status" value="1"/>
</dbReference>
<comment type="caution">
    <text evidence="2">The sequence shown here is derived from an EMBL/GenBank/DDBJ whole genome shotgun (WGS) entry which is preliminary data.</text>
</comment>
<dbReference type="Proteomes" id="UP000019276">
    <property type="component" value="Unassembled WGS sequence"/>
</dbReference>
<evidence type="ECO:0000259" key="1">
    <source>
        <dbReference type="Pfam" id="PF06983"/>
    </source>
</evidence>
<gene>
    <name evidence="2" type="ORF">DS2_03070</name>
</gene>
<dbReference type="GO" id="GO:0032259">
    <property type="term" value="P:methylation"/>
    <property type="evidence" value="ECO:0007669"/>
    <property type="project" value="UniProtKB-KW"/>
</dbReference>